<sequence length="368" mass="40415">MIEEGHGNLLTADVDALVNTVNTVGVMGKGIALQFKRAYPDNYRAYRAACDRGEVLLGHVFVFDRGMFGPRRYIFNFPTKGHWRNAARLEDIRSGLDDLLLAVRRTGVRSIAIPALGCGNGGLEWHDVRPLIEAACQTIPNVRCVVFAPEGAPPANTMPDATPRPPLTGPRALLLSAIAVYLDRARLQEFREGVSELEIQKLAYFLQLAGAPFNLRFARGTYGPYSDRIGQVLAALEGHYLTGLGDRSSRVTELAPITPTTGTREDSAALLERHPEHRAQLAAVLDLVAGFEAPYSLELLATVHWASIQPPPTADIGVLSDRVSAWSLRKARLFTDAHIRLAAERLTKYRLLAEKEYRFATDAPAVRG</sequence>
<gene>
    <name evidence="3" type="ORF">J5X75_00415</name>
</gene>
<dbReference type="InterPro" id="IPR043472">
    <property type="entry name" value="Macro_dom-like"/>
</dbReference>
<dbReference type="InterPro" id="IPR002589">
    <property type="entry name" value="Macro_dom"/>
</dbReference>
<accession>A0ABS3UB32</accession>
<comment type="catalytic activity">
    <reaction evidence="1">
        <text>an N-(ADP-alpha-D-ribosyl)-thymidine in DNA + H2O = a thymidine in DNA + ADP-D-ribose</text>
        <dbReference type="Rhea" id="RHEA:71655"/>
        <dbReference type="Rhea" id="RHEA-COMP:13556"/>
        <dbReference type="Rhea" id="RHEA-COMP:18051"/>
        <dbReference type="ChEBI" id="CHEBI:15377"/>
        <dbReference type="ChEBI" id="CHEBI:57967"/>
        <dbReference type="ChEBI" id="CHEBI:137386"/>
        <dbReference type="ChEBI" id="CHEBI:191199"/>
    </reaction>
    <physiologicalReaction direction="left-to-right" evidence="1">
        <dbReference type="Rhea" id="RHEA:71656"/>
    </physiologicalReaction>
</comment>
<evidence type="ECO:0000256" key="1">
    <source>
        <dbReference type="ARBA" id="ARBA00035885"/>
    </source>
</evidence>
<dbReference type="InterPro" id="IPR050892">
    <property type="entry name" value="ADP-ribose_metab_enzymes"/>
</dbReference>
<evidence type="ECO:0000259" key="2">
    <source>
        <dbReference type="PROSITE" id="PS51154"/>
    </source>
</evidence>
<evidence type="ECO:0000313" key="4">
    <source>
        <dbReference type="Proteomes" id="UP000679690"/>
    </source>
</evidence>
<dbReference type="PROSITE" id="PS51154">
    <property type="entry name" value="MACRO"/>
    <property type="match status" value="1"/>
</dbReference>
<dbReference type="SMART" id="SM00506">
    <property type="entry name" value="A1pp"/>
    <property type="match status" value="1"/>
</dbReference>
<dbReference type="CDD" id="cd02901">
    <property type="entry name" value="Macro_Poa1p-like"/>
    <property type="match status" value="1"/>
</dbReference>
<dbReference type="EMBL" id="JAGFNS010000001">
    <property type="protein sequence ID" value="MBO3735979.1"/>
    <property type="molecule type" value="Genomic_DNA"/>
</dbReference>
<reference evidence="3 4" key="1">
    <citation type="submission" date="2021-03" db="EMBL/GenBank/DDBJ databases">
        <title>Actinoplanes flavus sp. nov., a novel actinomycete isolated from Coconut Palm rhizosphere soil.</title>
        <authorList>
            <person name="Luo X."/>
        </authorList>
    </citation>
    <scope>NUCLEOTIDE SEQUENCE [LARGE SCALE GENOMIC DNA]</scope>
    <source>
        <strain evidence="3 4">NEAU-H7</strain>
    </source>
</reference>
<comment type="caution">
    <text evidence="3">The sequence shown here is derived from an EMBL/GenBank/DDBJ whole genome shotgun (WGS) entry which is preliminary data.</text>
</comment>
<protein>
    <submittedName>
        <fullName evidence="3">Macro domain-containing protein</fullName>
    </submittedName>
</protein>
<feature type="domain" description="Macro" evidence="2">
    <location>
        <begin position="1"/>
        <end position="198"/>
    </location>
</feature>
<name>A0ABS3UB32_9ACTN</name>
<dbReference type="PANTHER" id="PTHR12521:SF0">
    <property type="entry name" value="ADP-RIBOSE GLYCOHYDROLASE OARD1"/>
    <property type="match status" value="1"/>
</dbReference>
<evidence type="ECO:0000313" key="3">
    <source>
        <dbReference type="EMBL" id="MBO3735979.1"/>
    </source>
</evidence>
<dbReference type="Gene3D" id="3.40.220.10">
    <property type="entry name" value="Leucine Aminopeptidase, subunit E, domain 1"/>
    <property type="match status" value="1"/>
</dbReference>
<dbReference type="PANTHER" id="PTHR12521">
    <property type="entry name" value="PROTEIN C6ORF130"/>
    <property type="match status" value="1"/>
</dbReference>
<dbReference type="Pfam" id="PF01661">
    <property type="entry name" value="Macro"/>
    <property type="match status" value="1"/>
</dbReference>
<keyword evidence="4" id="KW-1185">Reference proteome</keyword>
<dbReference type="Proteomes" id="UP000679690">
    <property type="component" value="Unassembled WGS sequence"/>
</dbReference>
<dbReference type="SUPFAM" id="SSF52949">
    <property type="entry name" value="Macro domain-like"/>
    <property type="match status" value="1"/>
</dbReference>
<organism evidence="3 4">
    <name type="scientific">Actinoplanes flavus</name>
    <dbReference type="NCBI Taxonomy" id="2820290"/>
    <lineage>
        <taxon>Bacteria</taxon>
        <taxon>Bacillati</taxon>
        <taxon>Actinomycetota</taxon>
        <taxon>Actinomycetes</taxon>
        <taxon>Micromonosporales</taxon>
        <taxon>Micromonosporaceae</taxon>
        <taxon>Actinoplanes</taxon>
    </lineage>
</organism>
<dbReference type="RefSeq" id="WP_208465096.1">
    <property type="nucleotide sequence ID" value="NZ_JAGFNS010000001.1"/>
</dbReference>
<proteinExistence type="predicted"/>